<proteinExistence type="predicted"/>
<dbReference type="EMBL" id="VULO01000002">
    <property type="protein sequence ID" value="MSS83481.1"/>
    <property type="molecule type" value="Genomic_DNA"/>
</dbReference>
<sequence>MNPRVAPYGTWNSPITPEMFTSRFVALSQLRVDGPDIYWVESHPKREQRNVLLRRSALGHTTEVLPLLEGSRLVHVATRVHEYGGRAYAVKHGLLIVSDGIDDRVYRFSLDDPRAELIPLTPMDKRRYGDFEIDEVRGLVYAVCEDHTDPDNVTNTLVAIPIDGSAAREGSRIITVFEGTDFVAAPTLSPDGTKLAWLSWNHPEMPWTHSALHVGALDFDGYLDHSIVLVDKPDVCVYEPRWTFDGDLVHVDDSTGWANLYRTEGFEWRNGEPHDAWATRLRTRALHPASQAFSQPHWQLGLHSYDNLDRENLICSWADQGRWHIGTVRLDNGLLEEWDTGWWPVGNVTASEGRVVYLAQTAHDAPAIVTVEGSSVKAVRPSTDLELDPEVISIANAVSWPTRDGAVSHGFFYPPSNPAFQGPEGSRPPLIVTVHGGPTGAAHPGLNIEIQFWTSRGFAVLDVNHRGSTGFGRDYREALNGKLGILDVTDCADGVVWLGKEGAIDLDRVAIRGASSGGFTALSALATTDIFSAGTALYGMSDLRVVASLASKFRSHYLERLLQTADSSDEIWTERSPLFHVHNINVPVLLLQGTNDPIVPLSQTQHIFDELASAGKEVALVTFEGEGHGFVRPESIIRARRVELSFYAQVWGIDIDDPAEIDIANQQ</sequence>
<name>A0A6N7W254_9ACTO</name>
<protein>
    <submittedName>
        <fullName evidence="2">S9 family peptidase</fullName>
    </submittedName>
</protein>
<feature type="domain" description="Peptidase S9 prolyl oligopeptidase catalytic" evidence="1">
    <location>
        <begin position="447"/>
        <end position="651"/>
    </location>
</feature>
<comment type="caution">
    <text evidence="2">The sequence shown here is derived from an EMBL/GenBank/DDBJ whole genome shotgun (WGS) entry which is preliminary data.</text>
</comment>
<dbReference type="GO" id="GO:0008236">
    <property type="term" value="F:serine-type peptidase activity"/>
    <property type="evidence" value="ECO:0007669"/>
    <property type="project" value="InterPro"/>
</dbReference>
<accession>A0A6N7W254</accession>
<dbReference type="InterPro" id="IPR001375">
    <property type="entry name" value="Peptidase_S9_cat"/>
</dbReference>
<dbReference type="SUPFAM" id="SSF53474">
    <property type="entry name" value="alpha/beta-Hydrolases"/>
    <property type="match status" value="1"/>
</dbReference>
<dbReference type="InterPro" id="IPR029058">
    <property type="entry name" value="AB_hydrolase_fold"/>
</dbReference>
<dbReference type="Pfam" id="PF00326">
    <property type="entry name" value="Peptidase_S9"/>
    <property type="match status" value="1"/>
</dbReference>
<dbReference type="RefSeq" id="WP_154542981.1">
    <property type="nucleotide sequence ID" value="NZ_VULO01000002.1"/>
</dbReference>
<gene>
    <name evidence="2" type="ORF">FYJ24_01605</name>
</gene>
<reference evidence="2 3" key="1">
    <citation type="submission" date="2019-08" db="EMBL/GenBank/DDBJ databases">
        <title>In-depth cultivation of the pig gut microbiome towards novel bacterial diversity and tailored functional studies.</title>
        <authorList>
            <person name="Wylensek D."/>
            <person name="Hitch T.C.A."/>
            <person name="Clavel T."/>
        </authorList>
    </citation>
    <scope>NUCLEOTIDE SEQUENCE [LARGE SCALE GENOMIC DNA]</scope>
    <source>
        <strain evidence="2 3">WB03_NA08</strain>
    </source>
</reference>
<dbReference type="InterPro" id="IPR050585">
    <property type="entry name" value="Xaa-Pro_dipeptidyl-ppase/CocE"/>
</dbReference>
<dbReference type="PANTHER" id="PTHR43056:SF5">
    <property type="entry name" value="PEPTIDASE S9 PROLYL OLIGOPEPTIDASE CATALYTIC DOMAIN-CONTAINING PROTEIN"/>
    <property type="match status" value="1"/>
</dbReference>
<dbReference type="Gene3D" id="3.40.50.1820">
    <property type="entry name" value="alpha/beta hydrolase"/>
    <property type="match status" value="1"/>
</dbReference>
<evidence type="ECO:0000313" key="3">
    <source>
        <dbReference type="Proteomes" id="UP000470875"/>
    </source>
</evidence>
<evidence type="ECO:0000259" key="1">
    <source>
        <dbReference type="Pfam" id="PF00326"/>
    </source>
</evidence>
<dbReference type="PANTHER" id="PTHR43056">
    <property type="entry name" value="PEPTIDASE S9 PROLYL OLIGOPEPTIDASE"/>
    <property type="match status" value="1"/>
</dbReference>
<dbReference type="Proteomes" id="UP000470875">
    <property type="component" value="Unassembled WGS sequence"/>
</dbReference>
<evidence type="ECO:0000313" key="2">
    <source>
        <dbReference type="EMBL" id="MSS83481.1"/>
    </source>
</evidence>
<dbReference type="SUPFAM" id="SSF82171">
    <property type="entry name" value="DPP6 N-terminal domain-like"/>
    <property type="match status" value="1"/>
</dbReference>
<dbReference type="AlphaFoldDB" id="A0A6N7W254"/>
<keyword evidence="3" id="KW-1185">Reference proteome</keyword>
<dbReference type="GO" id="GO:0006508">
    <property type="term" value="P:proteolysis"/>
    <property type="evidence" value="ECO:0007669"/>
    <property type="project" value="InterPro"/>
</dbReference>
<organism evidence="2 3">
    <name type="scientific">Scrofimicrobium canadense</name>
    <dbReference type="NCBI Taxonomy" id="2652290"/>
    <lineage>
        <taxon>Bacteria</taxon>
        <taxon>Bacillati</taxon>
        <taxon>Actinomycetota</taxon>
        <taxon>Actinomycetes</taxon>
        <taxon>Actinomycetales</taxon>
        <taxon>Actinomycetaceae</taxon>
        <taxon>Scrofimicrobium</taxon>
    </lineage>
</organism>